<dbReference type="InterPro" id="IPR051201">
    <property type="entry name" value="Chloro_Bact_Ser_Proteases"/>
</dbReference>
<evidence type="ECO:0000313" key="6">
    <source>
        <dbReference type="Proteomes" id="UP000287233"/>
    </source>
</evidence>
<keyword evidence="2" id="KW-0645">Protease</keyword>
<dbReference type="PANTHER" id="PTHR43343:SF3">
    <property type="entry name" value="PROTEASE DO-LIKE 8, CHLOROPLASTIC"/>
    <property type="match status" value="1"/>
</dbReference>
<keyword evidence="4" id="KW-0472">Membrane</keyword>
<sequence>MTEDEAFPADGDALPETPPRPQRWWIAGIALAVAGALLATFIPGLLPRERTGSGTGFVIAMGGYILTSAHVVRGATEITVHWSGRGYNAGIVTLNSDYDLALLVCDSLPPVPAVAVAGGRPELGDPVTAVGHPGGTRHPTARSTTVAGVGWWAVGADGNVLRDLVATDDPFRPGYSGSPLVNEAGHVVGIVTGSVTSGTGKQFGFAVSIQQAAGWLAGRGMALSLESERPASALREADLLSRVAPSVVRVESRLPPGSP</sequence>
<feature type="transmembrane region" description="Helical" evidence="4">
    <location>
        <begin position="24"/>
        <end position="46"/>
    </location>
</feature>
<evidence type="ECO:0000256" key="4">
    <source>
        <dbReference type="SAM" id="Phobius"/>
    </source>
</evidence>
<protein>
    <recommendedName>
        <fullName evidence="7">Serine protease</fullName>
    </recommendedName>
</protein>
<keyword evidence="3" id="KW-0378">Hydrolase</keyword>
<dbReference type="InterPro" id="IPR009003">
    <property type="entry name" value="Peptidase_S1_PA"/>
</dbReference>
<evidence type="ECO:0000256" key="3">
    <source>
        <dbReference type="ARBA" id="ARBA00022801"/>
    </source>
</evidence>
<dbReference type="EMBL" id="CP034928">
    <property type="protein sequence ID" value="QAA75779.1"/>
    <property type="molecule type" value="Genomic_DNA"/>
</dbReference>
<evidence type="ECO:0000256" key="2">
    <source>
        <dbReference type="ARBA" id="ARBA00022670"/>
    </source>
</evidence>
<dbReference type="Proteomes" id="UP000287233">
    <property type="component" value="Chromosome"/>
</dbReference>
<dbReference type="InterPro" id="IPR043504">
    <property type="entry name" value="Peptidase_S1_PA_chymotrypsin"/>
</dbReference>
<keyword evidence="4" id="KW-0812">Transmembrane</keyword>
<organism evidence="5 6">
    <name type="scientific">Bipolaricaulis sibiricus</name>
    <dbReference type="NCBI Taxonomy" id="2501609"/>
    <lineage>
        <taxon>Bacteria</taxon>
        <taxon>Candidatus Bipolaricaulota</taxon>
        <taxon>Candidatus Bipolaricaulia</taxon>
        <taxon>Candidatus Bipolaricaulales</taxon>
        <taxon>Candidatus Bipolaricaulaceae</taxon>
        <taxon>Candidatus Bipolaricaulis</taxon>
    </lineage>
</organism>
<dbReference type="AlphaFoldDB" id="A0A410FRF4"/>
<evidence type="ECO:0000256" key="1">
    <source>
        <dbReference type="ARBA" id="ARBA00010541"/>
    </source>
</evidence>
<accession>A0A410FRF4</accession>
<comment type="similarity">
    <text evidence="1">Belongs to the peptidase S1C family.</text>
</comment>
<name>A0A410FRF4_BIPS1</name>
<dbReference type="GO" id="GO:0004252">
    <property type="term" value="F:serine-type endopeptidase activity"/>
    <property type="evidence" value="ECO:0007669"/>
    <property type="project" value="InterPro"/>
</dbReference>
<proteinExistence type="inferred from homology"/>
<keyword evidence="4" id="KW-1133">Transmembrane helix</keyword>
<dbReference type="SUPFAM" id="SSF50494">
    <property type="entry name" value="Trypsin-like serine proteases"/>
    <property type="match status" value="1"/>
</dbReference>
<dbReference type="PANTHER" id="PTHR43343">
    <property type="entry name" value="PEPTIDASE S12"/>
    <property type="match status" value="1"/>
</dbReference>
<dbReference type="PRINTS" id="PR00834">
    <property type="entry name" value="PROTEASES2C"/>
</dbReference>
<evidence type="ECO:0000313" key="5">
    <source>
        <dbReference type="EMBL" id="QAA75779.1"/>
    </source>
</evidence>
<gene>
    <name evidence="5" type="ORF">BIP78_0011</name>
</gene>
<dbReference type="Gene3D" id="2.40.10.10">
    <property type="entry name" value="Trypsin-like serine proteases"/>
    <property type="match status" value="2"/>
</dbReference>
<dbReference type="InterPro" id="IPR001940">
    <property type="entry name" value="Peptidase_S1C"/>
</dbReference>
<dbReference type="Pfam" id="PF13365">
    <property type="entry name" value="Trypsin_2"/>
    <property type="match status" value="1"/>
</dbReference>
<reference evidence="6" key="1">
    <citation type="submission" date="2018-12" db="EMBL/GenBank/DDBJ databases">
        <title>Complete genome sequence of an uncultured bacterium of the candidate phylum Bipolaricaulota.</title>
        <authorList>
            <person name="Kadnikov V.V."/>
            <person name="Mardanov A.V."/>
            <person name="Beletsky A.V."/>
            <person name="Frank Y.A."/>
            <person name="Karnachuk O.V."/>
            <person name="Ravin N.V."/>
        </authorList>
    </citation>
    <scope>NUCLEOTIDE SEQUENCE [LARGE SCALE GENOMIC DNA]</scope>
</reference>
<dbReference type="KEGG" id="bih:BIP78_0011"/>
<evidence type="ECO:0008006" key="7">
    <source>
        <dbReference type="Google" id="ProtNLM"/>
    </source>
</evidence>
<dbReference type="GO" id="GO:0006508">
    <property type="term" value="P:proteolysis"/>
    <property type="evidence" value="ECO:0007669"/>
    <property type="project" value="UniProtKB-KW"/>
</dbReference>